<evidence type="ECO:0000313" key="2">
    <source>
        <dbReference type="EMBL" id="MCK8480985.1"/>
    </source>
</evidence>
<comment type="caution">
    <text evidence="2">The sequence shown here is derived from an EMBL/GenBank/DDBJ whole genome shotgun (WGS) entry which is preliminary data.</text>
</comment>
<evidence type="ECO:0000256" key="1">
    <source>
        <dbReference type="SAM" id="Phobius"/>
    </source>
</evidence>
<keyword evidence="3" id="KW-1185">Reference proteome</keyword>
<dbReference type="RefSeq" id="WP_248413007.1">
    <property type="nucleotide sequence ID" value="NZ_JALPQF010000009.1"/>
</dbReference>
<dbReference type="EMBL" id="JALPQF010000009">
    <property type="protein sequence ID" value="MCK8480985.1"/>
    <property type="molecule type" value="Genomic_DNA"/>
</dbReference>
<gene>
    <name evidence="2" type="ORF">MUY34_10145</name>
</gene>
<keyword evidence="1" id="KW-0472">Membrane</keyword>
<feature type="transmembrane region" description="Helical" evidence="1">
    <location>
        <begin position="137"/>
        <end position="157"/>
    </location>
</feature>
<keyword evidence="1" id="KW-1133">Transmembrane helix</keyword>
<sequence>MGKKKDKRTKKTSKKEILLLIVLSILLASAGLYTYFSEDTIETTNVSGVFEKYEEKKRRSNKSTKRYYYIYLDDIRYNIPRIYINALDKKPFLSEVTKGDQITLAIDDSKSIYQITKANTNYIDPYTLKEEVESNDFAGLILGCLFLAGAVYLTFVYTKLN</sequence>
<evidence type="ECO:0008006" key="4">
    <source>
        <dbReference type="Google" id="ProtNLM"/>
    </source>
</evidence>
<feature type="transmembrane region" description="Helical" evidence="1">
    <location>
        <begin position="17"/>
        <end position="36"/>
    </location>
</feature>
<organism evidence="2 3">
    <name type="scientific">Psychroserpens algicola</name>
    <dbReference type="NCBI Taxonomy" id="1719034"/>
    <lineage>
        <taxon>Bacteria</taxon>
        <taxon>Pseudomonadati</taxon>
        <taxon>Bacteroidota</taxon>
        <taxon>Flavobacteriia</taxon>
        <taxon>Flavobacteriales</taxon>
        <taxon>Flavobacteriaceae</taxon>
        <taxon>Psychroserpens</taxon>
    </lineage>
</organism>
<protein>
    <recommendedName>
        <fullName evidence="4">DUF3592 domain-containing protein</fullName>
    </recommendedName>
</protein>
<keyword evidence="1" id="KW-0812">Transmembrane</keyword>
<accession>A0ABT0HAV6</accession>
<proteinExistence type="predicted"/>
<name>A0ABT0HAV6_9FLAO</name>
<dbReference type="Proteomes" id="UP001203687">
    <property type="component" value="Unassembled WGS sequence"/>
</dbReference>
<reference evidence="2" key="1">
    <citation type="submission" date="2022-04" db="EMBL/GenBank/DDBJ databases">
        <authorList>
            <person name="Ren T."/>
        </authorList>
    </citation>
    <scope>NUCLEOTIDE SEQUENCE</scope>
    <source>
        <strain evidence="2">F63249</strain>
    </source>
</reference>
<evidence type="ECO:0000313" key="3">
    <source>
        <dbReference type="Proteomes" id="UP001203687"/>
    </source>
</evidence>